<dbReference type="Gene3D" id="3.40.190.150">
    <property type="entry name" value="Bordetella uptake gene, domain 1"/>
    <property type="match status" value="1"/>
</dbReference>
<dbReference type="PROSITE" id="PS51318">
    <property type="entry name" value="TAT"/>
    <property type="match status" value="1"/>
</dbReference>
<organism evidence="3 4">
    <name type="scientific">Comamonas serinivorans</name>
    <dbReference type="NCBI Taxonomy" id="1082851"/>
    <lineage>
        <taxon>Bacteria</taxon>
        <taxon>Pseudomonadati</taxon>
        <taxon>Pseudomonadota</taxon>
        <taxon>Betaproteobacteria</taxon>
        <taxon>Burkholderiales</taxon>
        <taxon>Comamonadaceae</taxon>
        <taxon>Comamonas</taxon>
    </lineage>
</organism>
<dbReference type="InterPro" id="IPR005064">
    <property type="entry name" value="BUG"/>
</dbReference>
<comment type="similarity">
    <text evidence="1">Belongs to the UPF0065 (bug) family.</text>
</comment>
<dbReference type="InterPro" id="IPR006311">
    <property type="entry name" value="TAT_signal"/>
</dbReference>
<dbReference type="Pfam" id="PF03401">
    <property type="entry name" value="TctC"/>
    <property type="match status" value="1"/>
</dbReference>
<evidence type="ECO:0000313" key="4">
    <source>
        <dbReference type="Proteomes" id="UP000196138"/>
    </source>
</evidence>
<dbReference type="AlphaFoldDB" id="A0A1Y0EP35"/>
<feature type="chain" id="PRO_5012507951" description="ABC transporter substrate-binding protein" evidence="2">
    <location>
        <begin position="33"/>
        <end position="331"/>
    </location>
</feature>
<name>A0A1Y0EP35_9BURK</name>
<feature type="signal peptide" evidence="2">
    <location>
        <begin position="1"/>
        <end position="32"/>
    </location>
</feature>
<dbReference type="Proteomes" id="UP000196138">
    <property type="component" value="Chromosome"/>
</dbReference>
<accession>A0A1Y0EP35</accession>
<evidence type="ECO:0000256" key="1">
    <source>
        <dbReference type="ARBA" id="ARBA00006987"/>
    </source>
</evidence>
<dbReference type="OrthoDB" id="8678477at2"/>
<sequence length="331" mass="35097">MRTTALSRRRLHALSLAALAACSLTVPLSAWAAYPDKPLKLIVPFPPGGQTDSVARALGTYLAKDLGQPVIVDNKPGANTAVGTEALIREPADGYTMEIVAGSTMVLNPLLYPKLPYDVKRDLKLLSVVVDVPLIMVVPMDRPYKTVADFVSHAKANPGKVNFASVGVGSSLHLTGELFADKAGLDMVHVPYKGSAAAMTEIIGGQVDVIFDAPSTAVPQIKGNKVRALAVTSKAAVPFLPGIPTIASTLPGFDTGVWYGIAVRKSVPDDLAQKLKAAIDKALLDPALQKVFTDQGAVTHKPDSMAAHEAFMDSERKKWQALIGARKISME</sequence>
<dbReference type="PROSITE" id="PS51257">
    <property type="entry name" value="PROKAR_LIPOPROTEIN"/>
    <property type="match status" value="1"/>
</dbReference>
<dbReference type="InterPro" id="IPR042100">
    <property type="entry name" value="Bug_dom1"/>
</dbReference>
<dbReference type="SUPFAM" id="SSF53850">
    <property type="entry name" value="Periplasmic binding protein-like II"/>
    <property type="match status" value="1"/>
</dbReference>
<evidence type="ECO:0008006" key="5">
    <source>
        <dbReference type="Google" id="ProtNLM"/>
    </source>
</evidence>
<evidence type="ECO:0000256" key="2">
    <source>
        <dbReference type="SAM" id="SignalP"/>
    </source>
</evidence>
<gene>
    <name evidence="3" type="ORF">CCO03_11080</name>
</gene>
<proteinExistence type="inferred from homology"/>
<dbReference type="CDD" id="cd13578">
    <property type="entry name" value="PBP2_Bug27"/>
    <property type="match status" value="1"/>
</dbReference>
<dbReference type="PANTHER" id="PTHR42928:SF5">
    <property type="entry name" value="BLR1237 PROTEIN"/>
    <property type="match status" value="1"/>
</dbReference>
<dbReference type="Gene3D" id="3.40.190.10">
    <property type="entry name" value="Periplasmic binding protein-like II"/>
    <property type="match status" value="1"/>
</dbReference>
<protein>
    <recommendedName>
        <fullName evidence="5">ABC transporter substrate-binding protein</fullName>
    </recommendedName>
</protein>
<reference evidence="3 4" key="1">
    <citation type="submission" date="2017-05" db="EMBL/GenBank/DDBJ databases">
        <authorList>
            <person name="Song R."/>
            <person name="Chenine A.L."/>
            <person name="Ruprecht R.M."/>
        </authorList>
    </citation>
    <scope>NUCLEOTIDE SEQUENCE [LARGE SCALE GENOMIC DNA]</scope>
    <source>
        <strain evidence="3 4">DSM 26136</strain>
    </source>
</reference>
<dbReference type="EMBL" id="CP021455">
    <property type="protein sequence ID" value="ARU05161.1"/>
    <property type="molecule type" value="Genomic_DNA"/>
</dbReference>
<dbReference type="PANTHER" id="PTHR42928">
    <property type="entry name" value="TRICARBOXYLATE-BINDING PROTEIN"/>
    <property type="match status" value="1"/>
</dbReference>
<dbReference type="RefSeq" id="WP_087281038.1">
    <property type="nucleotide sequence ID" value="NZ_CP021455.1"/>
</dbReference>
<evidence type="ECO:0000313" key="3">
    <source>
        <dbReference type="EMBL" id="ARU05161.1"/>
    </source>
</evidence>
<keyword evidence="4" id="KW-1185">Reference proteome</keyword>
<dbReference type="KEGG" id="cser:CCO03_11080"/>
<keyword evidence="2" id="KW-0732">Signal</keyword>
<dbReference type="PIRSF" id="PIRSF017082">
    <property type="entry name" value="YflP"/>
    <property type="match status" value="1"/>
</dbReference>